<feature type="chain" id="PRO_5007369088" evidence="2">
    <location>
        <begin position="20"/>
        <end position="341"/>
    </location>
</feature>
<feature type="compositionally biased region" description="Basic residues" evidence="1">
    <location>
        <begin position="127"/>
        <end position="143"/>
    </location>
</feature>
<protein>
    <submittedName>
        <fullName evidence="3">Uncharacterized protein</fullName>
    </submittedName>
</protein>
<feature type="region of interest" description="Disordered" evidence="1">
    <location>
        <begin position="53"/>
        <end position="92"/>
    </location>
</feature>
<reference evidence="3" key="1">
    <citation type="journal article" date="2014" name="BMC Genomics">
        <title>Characterizing the developmental transcriptome of the oriental fruit fly, Bactrocera dorsalis (Diptera: Tephritidae) through comparative genomic analysis with Drosophila melanogaster utilizing modENCODE datasets.</title>
        <authorList>
            <person name="Geib S.M."/>
            <person name="Calla B."/>
            <person name="Hall B."/>
            <person name="Hou S."/>
            <person name="Manoukis N.C."/>
        </authorList>
    </citation>
    <scope>NUCLEOTIDE SEQUENCE</scope>
    <source>
        <strain evidence="3">Punador</strain>
    </source>
</reference>
<feature type="compositionally biased region" description="Basic residues" evidence="1">
    <location>
        <begin position="53"/>
        <end position="65"/>
    </location>
</feature>
<dbReference type="EMBL" id="GAKP01014342">
    <property type="protein sequence ID" value="JAC44610.1"/>
    <property type="molecule type" value="Transcribed_RNA"/>
</dbReference>
<name>A0A034VS19_BACDO</name>
<evidence type="ECO:0000256" key="2">
    <source>
        <dbReference type="SAM" id="SignalP"/>
    </source>
</evidence>
<organism evidence="3">
    <name type="scientific">Bactrocera dorsalis</name>
    <name type="common">Oriental fruit fly</name>
    <name type="synonym">Dacus dorsalis</name>
    <dbReference type="NCBI Taxonomy" id="27457"/>
    <lineage>
        <taxon>Eukaryota</taxon>
        <taxon>Metazoa</taxon>
        <taxon>Ecdysozoa</taxon>
        <taxon>Arthropoda</taxon>
        <taxon>Hexapoda</taxon>
        <taxon>Insecta</taxon>
        <taxon>Pterygota</taxon>
        <taxon>Neoptera</taxon>
        <taxon>Endopterygota</taxon>
        <taxon>Diptera</taxon>
        <taxon>Brachycera</taxon>
        <taxon>Muscomorpha</taxon>
        <taxon>Tephritoidea</taxon>
        <taxon>Tephritidae</taxon>
        <taxon>Bactrocera</taxon>
        <taxon>Bactrocera</taxon>
    </lineage>
</organism>
<feature type="region of interest" description="Disordered" evidence="1">
    <location>
        <begin position="123"/>
        <end position="188"/>
    </location>
</feature>
<dbReference type="EMBL" id="GAKP01014343">
    <property type="protein sequence ID" value="JAC44609.1"/>
    <property type="molecule type" value="Transcribed_RNA"/>
</dbReference>
<keyword evidence="2" id="KW-0732">Signal</keyword>
<evidence type="ECO:0000256" key="1">
    <source>
        <dbReference type="SAM" id="MobiDB-lite"/>
    </source>
</evidence>
<evidence type="ECO:0000313" key="3">
    <source>
        <dbReference type="EMBL" id="JAC44610.1"/>
    </source>
</evidence>
<dbReference type="AlphaFoldDB" id="A0A034VS19"/>
<proteinExistence type="predicted"/>
<feature type="compositionally biased region" description="Acidic residues" evidence="1">
    <location>
        <begin position="159"/>
        <end position="170"/>
    </location>
</feature>
<dbReference type="OrthoDB" id="6370328at2759"/>
<feature type="compositionally biased region" description="Low complexity" evidence="1">
    <location>
        <begin position="75"/>
        <end position="89"/>
    </location>
</feature>
<accession>A0A034VS19</accession>
<feature type="signal peptide" evidence="2">
    <location>
        <begin position="1"/>
        <end position="19"/>
    </location>
</feature>
<feature type="compositionally biased region" description="Low complexity" evidence="1">
    <location>
        <begin position="147"/>
        <end position="158"/>
    </location>
</feature>
<sequence>MQNLLTVVVVLTCLGVQIAQPLATSYDDETRRGLELLENENLVQQHHVRHRTAHLRTAHHSRHRQHADVREAAKSESAATAASESTTPALPDDATESLYLQHAAHKQQQHKLRLQLDLDNRLQQQQQHKHNALHAHAHHRNAQKSRTTTTTSTTTATDNDTEAVVDASEEELVKPTWPPTKHSEHTINADEANKGTQNYYHQPIIRQQQQLQQHQHQQQQQLQQQQNFQTVMEQSMAAVQPKIKQDSVSYVDQTNLHMYPMFEPPKPDTPPSNNMPFWIDPIWSHNTADSEAGQTALLNIRLPELKSFNVLPMVLSPYTLSKAENMKQKVFNFENHDRKIA</sequence>